<dbReference type="Proteomes" id="UP001054252">
    <property type="component" value="Unassembled WGS sequence"/>
</dbReference>
<dbReference type="EMBL" id="BPVZ01000099">
    <property type="protein sequence ID" value="GKV33121.1"/>
    <property type="molecule type" value="Genomic_DNA"/>
</dbReference>
<dbReference type="InterPro" id="IPR036397">
    <property type="entry name" value="RNaseH_sf"/>
</dbReference>
<dbReference type="GO" id="GO:0003676">
    <property type="term" value="F:nucleic acid binding"/>
    <property type="evidence" value="ECO:0007669"/>
    <property type="project" value="InterPro"/>
</dbReference>
<name>A0AAV5L790_9ROSI</name>
<feature type="domain" description="Integrase catalytic" evidence="1">
    <location>
        <begin position="121"/>
        <end position="211"/>
    </location>
</feature>
<dbReference type="InterPro" id="IPR041588">
    <property type="entry name" value="Integrase_H2C2"/>
</dbReference>
<evidence type="ECO:0000313" key="3">
    <source>
        <dbReference type="Proteomes" id="UP001054252"/>
    </source>
</evidence>
<dbReference type="AlphaFoldDB" id="A0AAV5L790"/>
<dbReference type="InterPro" id="IPR012337">
    <property type="entry name" value="RNaseH-like_sf"/>
</dbReference>
<dbReference type="Gene3D" id="1.10.340.70">
    <property type="match status" value="1"/>
</dbReference>
<dbReference type="PANTHER" id="PTHR35046:SF26">
    <property type="entry name" value="RNA-DIRECTED DNA POLYMERASE"/>
    <property type="match status" value="1"/>
</dbReference>
<dbReference type="InterPro" id="IPR001584">
    <property type="entry name" value="Integrase_cat-core"/>
</dbReference>
<protein>
    <recommendedName>
        <fullName evidence="1">Integrase catalytic domain-containing protein</fullName>
    </recommendedName>
</protein>
<dbReference type="PANTHER" id="PTHR35046">
    <property type="entry name" value="ZINC KNUCKLE (CCHC-TYPE) FAMILY PROTEIN"/>
    <property type="match status" value="1"/>
</dbReference>
<keyword evidence="3" id="KW-1185">Reference proteome</keyword>
<dbReference type="SUPFAM" id="SSF53098">
    <property type="entry name" value="Ribonuclease H-like"/>
    <property type="match status" value="1"/>
</dbReference>
<organism evidence="2 3">
    <name type="scientific">Rubroshorea leprosula</name>
    <dbReference type="NCBI Taxonomy" id="152421"/>
    <lineage>
        <taxon>Eukaryota</taxon>
        <taxon>Viridiplantae</taxon>
        <taxon>Streptophyta</taxon>
        <taxon>Embryophyta</taxon>
        <taxon>Tracheophyta</taxon>
        <taxon>Spermatophyta</taxon>
        <taxon>Magnoliopsida</taxon>
        <taxon>eudicotyledons</taxon>
        <taxon>Gunneridae</taxon>
        <taxon>Pentapetalae</taxon>
        <taxon>rosids</taxon>
        <taxon>malvids</taxon>
        <taxon>Malvales</taxon>
        <taxon>Dipterocarpaceae</taxon>
        <taxon>Rubroshorea</taxon>
    </lineage>
</organism>
<accession>A0AAV5L790</accession>
<gene>
    <name evidence="2" type="ORF">SLEP1_g41662</name>
</gene>
<reference evidence="2 3" key="1">
    <citation type="journal article" date="2021" name="Commun. Biol.">
        <title>The genome of Shorea leprosula (Dipterocarpaceae) highlights the ecological relevance of drought in aseasonal tropical rainforests.</title>
        <authorList>
            <person name="Ng K.K.S."/>
            <person name="Kobayashi M.J."/>
            <person name="Fawcett J.A."/>
            <person name="Hatakeyama M."/>
            <person name="Paape T."/>
            <person name="Ng C.H."/>
            <person name="Ang C.C."/>
            <person name="Tnah L.H."/>
            <person name="Lee C.T."/>
            <person name="Nishiyama T."/>
            <person name="Sese J."/>
            <person name="O'Brien M.J."/>
            <person name="Copetti D."/>
            <person name="Mohd Noor M.I."/>
            <person name="Ong R.C."/>
            <person name="Putra M."/>
            <person name="Sireger I.Z."/>
            <person name="Indrioko S."/>
            <person name="Kosugi Y."/>
            <person name="Izuno A."/>
            <person name="Isagi Y."/>
            <person name="Lee S.L."/>
            <person name="Shimizu K.K."/>
        </authorList>
    </citation>
    <scope>NUCLEOTIDE SEQUENCE [LARGE SCALE GENOMIC DNA]</scope>
    <source>
        <strain evidence="2">214</strain>
    </source>
</reference>
<dbReference type="Gene3D" id="3.30.420.10">
    <property type="entry name" value="Ribonuclease H-like superfamily/Ribonuclease H"/>
    <property type="match status" value="1"/>
</dbReference>
<comment type="caution">
    <text evidence="2">The sequence shown here is derived from an EMBL/GenBank/DDBJ whole genome shotgun (WGS) entry which is preliminary data.</text>
</comment>
<sequence length="273" mass="31144">MKVTGFEVIKELYEDDPDFSNIWQATSNQAFQQYHCQQDYLFKGNRLCVPRCLLRDSIVWEAHNGGLASHFGRDKTLALVKESFYWTKLEQNAIRHIQRCKVCHQAKTINQNIGLYLPLPIPTSPWEDVSMDFVHGLPQTQQSKDSIMVVVDKFSKMVHFIACQKTNDASLIAELYFREIVRLHGVPKTITSDRDLTYLLTMRIMSIELKLEDEFSPTRGECTKKVHQDCLANLSGESGNRIHRSGILNLAKIGVSVSAPMPPTYLIGDDKLI</sequence>
<evidence type="ECO:0000259" key="1">
    <source>
        <dbReference type="PROSITE" id="PS50994"/>
    </source>
</evidence>
<dbReference type="GO" id="GO:0015074">
    <property type="term" value="P:DNA integration"/>
    <property type="evidence" value="ECO:0007669"/>
    <property type="project" value="InterPro"/>
</dbReference>
<proteinExistence type="predicted"/>
<dbReference type="Pfam" id="PF17921">
    <property type="entry name" value="Integrase_H2C2"/>
    <property type="match status" value="1"/>
</dbReference>
<dbReference type="PROSITE" id="PS50994">
    <property type="entry name" value="INTEGRASE"/>
    <property type="match status" value="1"/>
</dbReference>
<evidence type="ECO:0000313" key="2">
    <source>
        <dbReference type="EMBL" id="GKV33121.1"/>
    </source>
</evidence>